<protein>
    <submittedName>
        <fullName evidence="1">Uncharacterized protein</fullName>
    </submittedName>
</protein>
<sequence length="115" mass="12067">MAIDETLHPFADVAAHVEAAAPAIQRDLAMFAELYTSRLEPWVTSSVPGAATAPGIARAGAANAKQLGVLASEHLPLVQQLCKHVDLARGIHGTLRPIQADLAELAALADQTELQ</sequence>
<organism evidence="1 2">
    <name type="scientific">Allomyces macrogynus (strain ATCC 38327)</name>
    <name type="common">Allomyces javanicus var. macrogynus</name>
    <dbReference type="NCBI Taxonomy" id="578462"/>
    <lineage>
        <taxon>Eukaryota</taxon>
        <taxon>Fungi</taxon>
        <taxon>Fungi incertae sedis</taxon>
        <taxon>Blastocladiomycota</taxon>
        <taxon>Blastocladiomycetes</taxon>
        <taxon>Blastocladiales</taxon>
        <taxon>Blastocladiaceae</taxon>
        <taxon>Allomyces</taxon>
    </lineage>
</organism>
<keyword evidence="2" id="KW-1185">Reference proteome</keyword>
<name>A0A0L0TFG2_ALLM3</name>
<proteinExistence type="predicted"/>
<reference evidence="1 2" key="1">
    <citation type="submission" date="2009-11" db="EMBL/GenBank/DDBJ databases">
        <title>Annotation of Allomyces macrogynus ATCC 38327.</title>
        <authorList>
            <consortium name="The Broad Institute Genome Sequencing Platform"/>
            <person name="Russ C."/>
            <person name="Cuomo C."/>
            <person name="Burger G."/>
            <person name="Gray M.W."/>
            <person name="Holland P.W.H."/>
            <person name="King N."/>
            <person name="Lang F.B.F."/>
            <person name="Roger A.J."/>
            <person name="Ruiz-Trillo I."/>
            <person name="Young S.K."/>
            <person name="Zeng Q."/>
            <person name="Gargeya S."/>
            <person name="Fitzgerald M."/>
            <person name="Haas B."/>
            <person name="Abouelleil A."/>
            <person name="Alvarado L."/>
            <person name="Arachchi H.M."/>
            <person name="Berlin A."/>
            <person name="Chapman S.B."/>
            <person name="Gearin G."/>
            <person name="Goldberg J."/>
            <person name="Griggs A."/>
            <person name="Gujja S."/>
            <person name="Hansen M."/>
            <person name="Heiman D."/>
            <person name="Howarth C."/>
            <person name="Larimer J."/>
            <person name="Lui A."/>
            <person name="MacDonald P.J.P."/>
            <person name="McCowen C."/>
            <person name="Montmayeur A."/>
            <person name="Murphy C."/>
            <person name="Neiman D."/>
            <person name="Pearson M."/>
            <person name="Priest M."/>
            <person name="Roberts A."/>
            <person name="Saif S."/>
            <person name="Shea T."/>
            <person name="Sisk P."/>
            <person name="Stolte C."/>
            <person name="Sykes S."/>
            <person name="Wortman J."/>
            <person name="Nusbaum C."/>
            <person name="Birren B."/>
        </authorList>
    </citation>
    <scope>NUCLEOTIDE SEQUENCE [LARGE SCALE GENOMIC DNA]</scope>
    <source>
        <strain evidence="1 2">ATCC 38327</strain>
    </source>
</reference>
<reference evidence="2" key="2">
    <citation type="submission" date="2009-11" db="EMBL/GenBank/DDBJ databases">
        <title>The Genome Sequence of Allomyces macrogynus strain ATCC 38327.</title>
        <authorList>
            <consortium name="The Broad Institute Genome Sequencing Platform"/>
            <person name="Russ C."/>
            <person name="Cuomo C."/>
            <person name="Shea T."/>
            <person name="Young S.K."/>
            <person name="Zeng Q."/>
            <person name="Koehrsen M."/>
            <person name="Haas B."/>
            <person name="Borodovsky M."/>
            <person name="Guigo R."/>
            <person name="Alvarado L."/>
            <person name="Berlin A."/>
            <person name="Borenstein D."/>
            <person name="Chen Z."/>
            <person name="Engels R."/>
            <person name="Freedman E."/>
            <person name="Gellesch M."/>
            <person name="Goldberg J."/>
            <person name="Griggs A."/>
            <person name="Gujja S."/>
            <person name="Heiman D."/>
            <person name="Hepburn T."/>
            <person name="Howarth C."/>
            <person name="Jen D."/>
            <person name="Larson L."/>
            <person name="Lewis B."/>
            <person name="Mehta T."/>
            <person name="Park D."/>
            <person name="Pearson M."/>
            <person name="Roberts A."/>
            <person name="Saif S."/>
            <person name="Shenoy N."/>
            <person name="Sisk P."/>
            <person name="Stolte C."/>
            <person name="Sykes S."/>
            <person name="Walk T."/>
            <person name="White J."/>
            <person name="Yandava C."/>
            <person name="Burger G."/>
            <person name="Gray M.W."/>
            <person name="Holland P.W.H."/>
            <person name="King N."/>
            <person name="Lang F.B.F."/>
            <person name="Roger A.J."/>
            <person name="Ruiz-Trillo I."/>
            <person name="Lander E."/>
            <person name="Nusbaum C."/>
        </authorList>
    </citation>
    <scope>NUCLEOTIDE SEQUENCE [LARGE SCALE GENOMIC DNA]</scope>
    <source>
        <strain evidence="2">ATCC 38327</strain>
    </source>
</reference>
<dbReference type="VEuPathDB" id="FungiDB:AMAG_17536"/>
<evidence type="ECO:0000313" key="1">
    <source>
        <dbReference type="EMBL" id="KNE73421.1"/>
    </source>
</evidence>
<dbReference type="EMBL" id="GG745408">
    <property type="protein sequence ID" value="KNE73421.1"/>
    <property type="molecule type" value="Genomic_DNA"/>
</dbReference>
<dbReference type="Proteomes" id="UP000054350">
    <property type="component" value="Unassembled WGS sequence"/>
</dbReference>
<dbReference type="AlphaFoldDB" id="A0A0L0TFG2"/>
<evidence type="ECO:0000313" key="2">
    <source>
        <dbReference type="Proteomes" id="UP000054350"/>
    </source>
</evidence>
<accession>A0A0L0TFG2</accession>
<gene>
    <name evidence="1" type="ORF">AMAG_17536</name>
</gene>